<proteinExistence type="predicted"/>
<dbReference type="EMBL" id="BAAAFM010000003">
    <property type="protein sequence ID" value="GAA0205579.1"/>
    <property type="molecule type" value="Genomic_DNA"/>
</dbReference>
<keyword evidence="3" id="KW-1185">Reference proteome</keyword>
<evidence type="ECO:0000256" key="1">
    <source>
        <dbReference type="SAM" id="Phobius"/>
    </source>
</evidence>
<organism evidence="2 3">
    <name type="scientific">Kangiella japonica</name>
    <dbReference type="NCBI Taxonomy" id="647384"/>
    <lineage>
        <taxon>Bacteria</taxon>
        <taxon>Pseudomonadati</taxon>
        <taxon>Pseudomonadota</taxon>
        <taxon>Gammaproteobacteria</taxon>
        <taxon>Kangiellales</taxon>
        <taxon>Kangiellaceae</taxon>
        <taxon>Kangiella</taxon>
    </lineage>
</organism>
<keyword evidence="1" id="KW-1133">Transmembrane helix</keyword>
<dbReference type="RefSeq" id="WP_343987840.1">
    <property type="nucleotide sequence ID" value="NZ_BAAAFM010000003.1"/>
</dbReference>
<evidence type="ECO:0000313" key="2">
    <source>
        <dbReference type="EMBL" id="GAA0205579.1"/>
    </source>
</evidence>
<keyword evidence="1" id="KW-0472">Membrane</keyword>
<reference evidence="3" key="1">
    <citation type="journal article" date="2019" name="Int. J. Syst. Evol. Microbiol.">
        <title>The Global Catalogue of Microorganisms (GCM) 10K type strain sequencing project: providing services to taxonomists for standard genome sequencing and annotation.</title>
        <authorList>
            <consortium name="The Broad Institute Genomics Platform"/>
            <consortium name="The Broad Institute Genome Sequencing Center for Infectious Disease"/>
            <person name="Wu L."/>
            <person name="Ma J."/>
        </authorList>
    </citation>
    <scope>NUCLEOTIDE SEQUENCE [LARGE SCALE GENOMIC DNA]</scope>
    <source>
        <strain evidence="3">JCM 16211</strain>
    </source>
</reference>
<sequence>MPNFSDVDSTGNTYSVIVLDKSDKVIYSSPNLNIKALTVFSQKDMTLAYSSNLPAIQIGEREYLYKEVTTDNGWVVKVLSKPNTLITAYKYNFYKLIFSLFIISVLALAVTRRFAKQSARPLERLVRYFEAQKPVPNRSMKYLSSEEVESIRTQLIDAQSLMIDIKKS</sequence>
<accession>A0ABP3CHP8</accession>
<comment type="caution">
    <text evidence="2">The sequence shown here is derived from an EMBL/GenBank/DDBJ whole genome shotgun (WGS) entry which is preliminary data.</text>
</comment>
<feature type="transmembrane region" description="Helical" evidence="1">
    <location>
        <begin position="93"/>
        <end position="111"/>
    </location>
</feature>
<evidence type="ECO:0000313" key="3">
    <source>
        <dbReference type="Proteomes" id="UP001501221"/>
    </source>
</evidence>
<name>A0ABP3CHP8_9GAMM</name>
<protein>
    <submittedName>
        <fullName evidence="2">Uncharacterized protein</fullName>
    </submittedName>
</protein>
<keyword evidence="1" id="KW-0812">Transmembrane</keyword>
<dbReference type="Proteomes" id="UP001501221">
    <property type="component" value="Unassembled WGS sequence"/>
</dbReference>
<gene>
    <name evidence="2" type="ORF">GCM10009123_11310</name>
</gene>